<evidence type="ECO:0000313" key="5">
    <source>
        <dbReference type="EMBL" id="MFG6428740.1"/>
    </source>
</evidence>
<organism evidence="5 6">
    <name type="scientific">Pelomonas parva</name>
    <dbReference type="NCBI Taxonomy" id="3299032"/>
    <lineage>
        <taxon>Bacteria</taxon>
        <taxon>Pseudomonadati</taxon>
        <taxon>Pseudomonadota</taxon>
        <taxon>Betaproteobacteria</taxon>
        <taxon>Burkholderiales</taxon>
        <taxon>Sphaerotilaceae</taxon>
        <taxon>Roseateles</taxon>
    </lineage>
</organism>
<evidence type="ECO:0000259" key="4">
    <source>
        <dbReference type="PROSITE" id="PS50932"/>
    </source>
</evidence>
<protein>
    <submittedName>
        <fullName evidence="5">LacI family DNA-binding transcriptional regulator</fullName>
    </submittedName>
</protein>
<dbReference type="PROSITE" id="PS00356">
    <property type="entry name" value="HTH_LACI_1"/>
    <property type="match status" value="1"/>
</dbReference>
<gene>
    <name evidence="5" type="ORF">ACG00Y_02380</name>
</gene>
<evidence type="ECO:0000256" key="1">
    <source>
        <dbReference type="ARBA" id="ARBA00023015"/>
    </source>
</evidence>
<evidence type="ECO:0000256" key="3">
    <source>
        <dbReference type="ARBA" id="ARBA00023163"/>
    </source>
</evidence>
<evidence type="ECO:0000256" key="2">
    <source>
        <dbReference type="ARBA" id="ARBA00023125"/>
    </source>
</evidence>
<dbReference type="PANTHER" id="PTHR30146:SF2">
    <property type="entry name" value="HTH-TYPE TRANSCRIPTIONAL REGULATOR GNTR"/>
    <property type="match status" value="1"/>
</dbReference>
<dbReference type="RefSeq" id="WP_394475670.1">
    <property type="nucleotide sequence ID" value="NZ_JBIGHV010000001.1"/>
</dbReference>
<dbReference type="Pfam" id="PF13377">
    <property type="entry name" value="Peripla_BP_3"/>
    <property type="match status" value="1"/>
</dbReference>
<dbReference type="Pfam" id="PF00356">
    <property type="entry name" value="LacI"/>
    <property type="match status" value="1"/>
</dbReference>
<dbReference type="SMART" id="SM00354">
    <property type="entry name" value="HTH_LACI"/>
    <property type="match status" value="1"/>
</dbReference>
<dbReference type="Proteomes" id="UP001606210">
    <property type="component" value="Unassembled WGS sequence"/>
</dbReference>
<keyword evidence="2 5" id="KW-0238">DNA-binding</keyword>
<dbReference type="InterPro" id="IPR028082">
    <property type="entry name" value="Peripla_BP_I"/>
</dbReference>
<keyword evidence="3" id="KW-0804">Transcription</keyword>
<dbReference type="SUPFAM" id="SSF47413">
    <property type="entry name" value="lambda repressor-like DNA-binding domains"/>
    <property type="match status" value="1"/>
</dbReference>
<comment type="caution">
    <text evidence="5">The sequence shown here is derived from an EMBL/GenBank/DDBJ whole genome shotgun (WGS) entry which is preliminary data.</text>
</comment>
<dbReference type="Gene3D" id="3.40.50.2300">
    <property type="match status" value="2"/>
</dbReference>
<dbReference type="InterPro" id="IPR000843">
    <property type="entry name" value="HTH_LacI"/>
</dbReference>
<dbReference type="InterPro" id="IPR046335">
    <property type="entry name" value="LacI/GalR-like_sensor"/>
</dbReference>
<dbReference type="EMBL" id="JBIGHV010000001">
    <property type="protein sequence ID" value="MFG6428740.1"/>
    <property type="molecule type" value="Genomic_DNA"/>
</dbReference>
<reference evidence="5 6" key="1">
    <citation type="submission" date="2024-08" db="EMBL/GenBank/DDBJ databases">
        <authorList>
            <person name="Lu H."/>
        </authorList>
    </citation>
    <scope>NUCLEOTIDE SEQUENCE [LARGE SCALE GENOMIC DNA]</scope>
    <source>
        <strain evidence="5 6">LYH14W</strain>
    </source>
</reference>
<keyword evidence="6" id="KW-1185">Reference proteome</keyword>
<sequence length="348" mass="36770">MPSRKLTTNAAPRRTRATGRVTLADVAQAAGVSPITVSRALRGERAVAADLVERVQAAVAELGYVPDPAARALASSRSSHVAVLIPKLSNTVFVELLDALQRSLTAAGYQMLIGVTQYDAREEEAVLRSFLAHRPAGLIMTGLEHSPATAALIEGSGVPCVHVMELSAEPGSHSVGFSQREAGRAITQHLLDSGRRHVTYVAAQLDPRTLQRGEGYVAALQAAGMGERVRQVHSAEPSSMALGGQLLARVLKEAPDTDAIFFCNDDLAQGALLAALRLGVKVPERIAVAGFNNLPGSDQMVPPLTTVATPRGEIGVQAAQMLMALMRGQPVEQPHLDLGFQIVRRASA</sequence>
<dbReference type="InterPro" id="IPR010982">
    <property type="entry name" value="Lambda_DNA-bd_dom_sf"/>
</dbReference>
<evidence type="ECO:0000313" key="6">
    <source>
        <dbReference type="Proteomes" id="UP001606210"/>
    </source>
</evidence>
<dbReference type="SUPFAM" id="SSF53822">
    <property type="entry name" value="Periplasmic binding protein-like I"/>
    <property type="match status" value="1"/>
</dbReference>
<dbReference type="GO" id="GO:0003677">
    <property type="term" value="F:DNA binding"/>
    <property type="evidence" value="ECO:0007669"/>
    <property type="project" value="UniProtKB-KW"/>
</dbReference>
<proteinExistence type="predicted"/>
<dbReference type="PROSITE" id="PS50932">
    <property type="entry name" value="HTH_LACI_2"/>
    <property type="match status" value="1"/>
</dbReference>
<feature type="domain" description="HTH lacI-type" evidence="4">
    <location>
        <begin position="21"/>
        <end position="75"/>
    </location>
</feature>
<dbReference type="CDD" id="cd01575">
    <property type="entry name" value="PBP1_GntR"/>
    <property type="match status" value="1"/>
</dbReference>
<accession>A0ABW7EZ80</accession>
<keyword evidence="1" id="KW-0805">Transcription regulation</keyword>
<dbReference type="CDD" id="cd01392">
    <property type="entry name" value="HTH_LacI"/>
    <property type="match status" value="1"/>
</dbReference>
<dbReference type="PANTHER" id="PTHR30146">
    <property type="entry name" value="LACI-RELATED TRANSCRIPTIONAL REPRESSOR"/>
    <property type="match status" value="1"/>
</dbReference>
<name>A0ABW7EZ80_9BURK</name>
<dbReference type="Gene3D" id="1.10.260.40">
    <property type="entry name" value="lambda repressor-like DNA-binding domains"/>
    <property type="match status" value="1"/>
</dbReference>